<dbReference type="EMBL" id="JAYFSI010000005">
    <property type="protein sequence ID" value="MEA5362592.1"/>
    <property type="molecule type" value="Genomic_DNA"/>
</dbReference>
<dbReference type="CDD" id="cd06418">
    <property type="entry name" value="GH25_BacA-like"/>
    <property type="match status" value="1"/>
</dbReference>
<feature type="domain" description="Rv2525c-like glycoside hydrolase-like" evidence="1">
    <location>
        <begin position="301"/>
        <end position="485"/>
    </location>
</feature>
<evidence type="ECO:0000313" key="3">
    <source>
        <dbReference type="Proteomes" id="UP001304298"/>
    </source>
</evidence>
<organism evidence="2 3">
    <name type="scientific">Amycolatopsis heterodermiae</name>
    <dbReference type="NCBI Taxonomy" id="3110235"/>
    <lineage>
        <taxon>Bacteria</taxon>
        <taxon>Bacillati</taxon>
        <taxon>Actinomycetota</taxon>
        <taxon>Actinomycetes</taxon>
        <taxon>Pseudonocardiales</taxon>
        <taxon>Pseudonocardiaceae</taxon>
        <taxon>Amycolatopsis</taxon>
    </lineage>
</organism>
<evidence type="ECO:0000259" key="1">
    <source>
        <dbReference type="Pfam" id="PF08924"/>
    </source>
</evidence>
<evidence type="ECO:0000313" key="2">
    <source>
        <dbReference type="EMBL" id="MEA5362592.1"/>
    </source>
</evidence>
<gene>
    <name evidence="2" type="ORF">VA596_23860</name>
</gene>
<keyword evidence="3" id="KW-1185">Reference proteome</keyword>
<dbReference type="RefSeq" id="WP_323330161.1">
    <property type="nucleotide sequence ID" value="NZ_JAYFSI010000005.1"/>
</dbReference>
<protein>
    <submittedName>
        <fullName evidence="2">DUF1906 domain-containing protein</fullName>
    </submittedName>
</protein>
<reference evidence="2 3" key="1">
    <citation type="submission" date="2023-12" db="EMBL/GenBank/DDBJ databases">
        <title>Amycolatopsis sp. V23-08.</title>
        <authorList>
            <person name="Somphong A."/>
        </authorList>
    </citation>
    <scope>NUCLEOTIDE SEQUENCE [LARGE SCALE GENOMIC DNA]</scope>
    <source>
        <strain evidence="2 3">V23-08</strain>
    </source>
</reference>
<dbReference type="SUPFAM" id="SSF51445">
    <property type="entry name" value="(Trans)glycosidases"/>
    <property type="match status" value="1"/>
</dbReference>
<dbReference type="InterPro" id="IPR015020">
    <property type="entry name" value="Rv2525c-like_Glyco_Hydro-like"/>
</dbReference>
<sequence length="766" mass="82175">MVDQMVLQAQQWVNATYTAAAGYQRCPEDGRTGWSTMYSLTMALQREIGITTLSTSFGPATLAALTARGGVPYTETNRNIVKIVQSACYCKGYNAGSISGYFDSTTQSAVLGMTANAGLGTSWSQNSPKLMKALLTMDAYVVVSGGSPEVRAVQQWLNGRYLPRRDFFVMPCDGHFSRDVQKNLLMAIQYELGLSDDLATGTFGPTTQNGLRVHTVQQGSTGIWVQLFSAAMVFNDRGRFTGTFDADLAADVADFQGFSALHLTSQADFATWAQLLVSTGDPTRPGSACDCSTTVTAARAAALKAAGYFAVGRYLDQVPGGLDKKIKPGELQTIFDGGLRVFPISQYNGGERGYFTQAQGVADATAAHDAAAGYGFAPGTVIYFAVDYDATQEDIDAYVVPYFRGVVAGLASRGKRYLHGVYGSRNVCAEVTRTTLARWSFVSGMSTGFSGNLGFPLPANWAFNQIQTTTAGSGTGAIQIDKDVWQPGTDPGTAVVGGGGDGQIQLFLDSLQQIYDAAVGYGQGDPNLLVMEYLRHWDYDNAQFDQLIGPIDQNWIQYATAHGITHVANMPDPFYGIVIDPAHFGASCNGAYLIPPPPGVAFNRGDVAGWAGDLYTFYGEWRRDSDSIASGYDYCRQRLARIDDTTGTFKLTDLLEDSTAYTIATAVRGGRTIVQAMQDHLLGGYTTRLKRFVQDRLGGTAASIAAFAREALLRADDTVIALGRIYLIETTGGVPTAQPNSLPDSLLDPFCQGFGETLAALVTQEG</sequence>
<comment type="caution">
    <text evidence="2">The sequence shown here is derived from an EMBL/GenBank/DDBJ whole genome shotgun (WGS) entry which is preliminary data.</text>
</comment>
<dbReference type="Gene3D" id="3.20.20.80">
    <property type="entry name" value="Glycosidases"/>
    <property type="match status" value="1"/>
</dbReference>
<proteinExistence type="predicted"/>
<dbReference type="Pfam" id="PF08924">
    <property type="entry name" value="Rv2525c_GlyHyd-like"/>
    <property type="match status" value="1"/>
</dbReference>
<dbReference type="Proteomes" id="UP001304298">
    <property type="component" value="Unassembled WGS sequence"/>
</dbReference>
<dbReference type="InterPro" id="IPR017853">
    <property type="entry name" value="GH"/>
</dbReference>
<accession>A0ABU5R8M3</accession>
<name>A0ABU5R8M3_9PSEU</name>